<keyword evidence="1" id="KW-0812">Transmembrane</keyword>
<accession>A0ABW9JBJ3</accession>
<comment type="caution">
    <text evidence="2">The sequence shown here is derived from an EMBL/GenBank/DDBJ whole genome shotgun (WGS) entry which is preliminary data.</text>
</comment>
<feature type="transmembrane region" description="Helical" evidence="1">
    <location>
        <begin position="49"/>
        <end position="69"/>
    </location>
</feature>
<reference evidence="2 3" key="1">
    <citation type="submission" date="2024-12" db="EMBL/GenBank/DDBJ databases">
        <authorList>
            <person name="Hu S."/>
        </authorList>
    </citation>
    <scope>NUCLEOTIDE SEQUENCE [LARGE SCALE GENOMIC DNA]</scope>
    <source>
        <strain evidence="2 3">THG-T11</strain>
    </source>
</reference>
<evidence type="ECO:0000313" key="2">
    <source>
        <dbReference type="EMBL" id="MFN0256617.1"/>
    </source>
</evidence>
<gene>
    <name evidence="2" type="ORF">E6A44_013600</name>
</gene>
<dbReference type="RefSeq" id="WP_138723711.1">
    <property type="nucleotide sequence ID" value="NZ_SSHJ02000007.1"/>
</dbReference>
<feature type="transmembrane region" description="Helical" evidence="1">
    <location>
        <begin position="90"/>
        <end position="115"/>
    </location>
</feature>
<dbReference type="Proteomes" id="UP001517247">
    <property type="component" value="Unassembled WGS sequence"/>
</dbReference>
<dbReference type="EMBL" id="SSHJ02000007">
    <property type="protein sequence ID" value="MFN0256617.1"/>
    <property type="molecule type" value="Genomic_DNA"/>
</dbReference>
<evidence type="ECO:0000313" key="3">
    <source>
        <dbReference type="Proteomes" id="UP001517247"/>
    </source>
</evidence>
<protein>
    <recommendedName>
        <fullName evidence="4">LytTR family transcriptional regulator</fullName>
    </recommendedName>
</protein>
<keyword evidence="1" id="KW-1133">Transmembrane helix</keyword>
<keyword evidence="1" id="KW-0472">Membrane</keyword>
<feature type="transmembrane region" description="Helical" evidence="1">
    <location>
        <begin position="20"/>
        <end position="37"/>
    </location>
</feature>
<organism evidence="2 3">
    <name type="scientific">Pedobacter ureilyticus</name>
    <dbReference type="NCBI Taxonomy" id="1393051"/>
    <lineage>
        <taxon>Bacteria</taxon>
        <taxon>Pseudomonadati</taxon>
        <taxon>Bacteroidota</taxon>
        <taxon>Sphingobacteriia</taxon>
        <taxon>Sphingobacteriales</taxon>
        <taxon>Sphingobacteriaceae</taxon>
        <taxon>Pedobacter</taxon>
    </lineage>
</organism>
<feature type="transmembrane region" description="Helical" evidence="1">
    <location>
        <begin position="127"/>
        <end position="146"/>
    </location>
</feature>
<evidence type="ECO:0008006" key="4">
    <source>
        <dbReference type="Google" id="ProtNLM"/>
    </source>
</evidence>
<evidence type="ECO:0000256" key="1">
    <source>
        <dbReference type="SAM" id="Phobius"/>
    </source>
</evidence>
<sequence length="290" mass="33701">MEKILNLIKGINKPYRDFPARIIISLCAAHYILSHTTEYGLFEVVLVNGYTISLIGSFIIALIIVYAVFKVTVMLDRRVPYAVNWRKRCVYQLVGGVLAVSVLASGLAMVLFLLIKEPQRIWRYFNQDFPIILAFIICLNAYYYSYYNIRVMKLLWSQLFLVMKRYRMQAAKEFVPADNGAEQLPKKIAFIVRMRHRSYLARHMDATSEQWLTSIRDSISALPKGEYFTINPTCIIHIDTIQKIEEISSRRYKITFKAPLNTFLTEEQAIVSQSNGKAFVKWIGDRELWS</sequence>
<keyword evidence="3" id="KW-1185">Reference proteome</keyword>
<proteinExistence type="predicted"/>
<name>A0ABW9JBJ3_9SPHI</name>